<evidence type="ECO:0000313" key="1">
    <source>
        <dbReference type="EMBL" id="SIO34510.1"/>
    </source>
</evidence>
<organism evidence="1 2">
    <name type="scientific">Nitrosomonas cryotolerans ATCC 49181</name>
    <dbReference type="NCBI Taxonomy" id="1131553"/>
    <lineage>
        <taxon>Bacteria</taxon>
        <taxon>Pseudomonadati</taxon>
        <taxon>Pseudomonadota</taxon>
        <taxon>Betaproteobacteria</taxon>
        <taxon>Nitrosomonadales</taxon>
        <taxon>Nitrosomonadaceae</taxon>
        <taxon>Nitrosomonas</taxon>
    </lineage>
</organism>
<name>A0A1N6IR52_9PROT</name>
<evidence type="ECO:0008006" key="3">
    <source>
        <dbReference type="Google" id="ProtNLM"/>
    </source>
</evidence>
<gene>
    <name evidence="1" type="ORF">SAMN02743940_2007</name>
</gene>
<sequence>MLTALTDILEKDENHSTNQAFPEAMFRPLMQKREGQKEVFDRLHRAFVCKVHILADKGYSSNDIRNDLKNVVSSQLFHHV</sequence>
<dbReference type="AlphaFoldDB" id="A0A1N6IR52"/>
<accession>A0A1N6IR52</accession>
<dbReference type="Proteomes" id="UP000185062">
    <property type="component" value="Unassembled WGS sequence"/>
</dbReference>
<dbReference type="EMBL" id="FSRO01000001">
    <property type="protein sequence ID" value="SIO34510.1"/>
    <property type="molecule type" value="Genomic_DNA"/>
</dbReference>
<proteinExistence type="predicted"/>
<evidence type="ECO:0000313" key="2">
    <source>
        <dbReference type="Proteomes" id="UP000185062"/>
    </source>
</evidence>
<reference evidence="1 2" key="1">
    <citation type="submission" date="2016-12" db="EMBL/GenBank/DDBJ databases">
        <authorList>
            <person name="Song W.-J."/>
            <person name="Kurnit D.M."/>
        </authorList>
    </citation>
    <scope>NUCLEOTIDE SEQUENCE [LARGE SCALE GENOMIC DNA]</scope>
    <source>
        <strain evidence="1 2">ATCC 49181</strain>
    </source>
</reference>
<keyword evidence="2" id="KW-1185">Reference proteome</keyword>
<protein>
    <recommendedName>
        <fullName evidence="3">Transposase DDE domain-containing protein</fullName>
    </recommendedName>
</protein>